<name>A0A7R9PIR9_TIMGE</name>
<reference evidence="1" key="1">
    <citation type="submission" date="2020-11" db="EMBL/GenBank/DDBJ databases">
        <authorList>
            <person name="Tran Van P."/>
        </authorList>
    </citation>
    <scope>NUCLEOTIDE SEQUENCE</scope>
</reference>
<dbReference type="AlphaFoldDB" id="A0A7R9PIR9"/>
<accession>A0A7R9PIR9</accession>
<protein>
    <submittedName>
        <fullName evidence="1">Uncharacterized protein</fullName>
    </submittedName>
</protein>
<evidence type="ECO:0000313" key="1">
    <source>
        <dbReference type="EMBL" id="CAD7588556.1"/>
    </source>
</evidence>
<dbReference type="EMBL" id="OE839774">
    <property type="protein sequence ID" value="CAD7588556.1"/>
    <property type="molecule type" value="Genomic_DNA"/>
</dbReference>
<organism evidence="1">
    <name type="scientific">Timema genevievae</name>
    <name type="common">Walking stick</name>
    <dbReference type="NCBI Taxonomy" id="629358"/>
    <lineage>
        <taxon>Eukaryota</taxon>
        <taxon>Metazoa</taxon>
        <taxon>Ecdysozoa</taxon>
        <taxon>Arthropoda</taxon>
        <taxon>Hexapoda</taxon>
        <taxon>Insecta</taxon>
        <taxon>Pterygota</taxon>
        <taxon>Neoptera</taxon>
        <taxon>Polyneoptera</taxon>
        <taxon>Phasmatodea</taxon>
        <taxon>Timematodea</taxon>
        <taxon>Timematoidea</taxon>
        <taxon>Timematidae</taxon>
        <taxon>Timema</taxon>
    </lineage>
</organism>
<sequence length="62" mass="7085">MSDELTELLWRKKRLLSGASRVQTVLLYEPKLKAELKTAEDSNFNVLETGDVKDVKVISNTY</sequence>
<proteinExistence type="predicted"/>
<gene>
    <name evidence="1" type="ORF">TGEB3V08_LOCUS2606</name>
</gene>